<evidence type="ECO:0000256" key="2">
    <source>
        <dbReference type="ARBA" id="ARBA00022679"/>
    </source>
</evidence>
<evidence type="ECO:0000313" key="3">
    <source>
        <dbReference type="EMBL" id="PND37653.1"/>
    </source>
</evidence>
<proteinExistence type="predicted"/>
<organism evidence="3 4">
    <name type="scientific">Kinneretia aquatilis</name>
    <dbReference type="NCBI Taxonomy" id="2070761"/>
    <lineage>
        <taxon>Bacteria</taxon>
        <taxon>Pseudomonadati</taxon>
        <taxon>Pseudomonadota</taxon>
        <taxon>Betaproteobacteria</taxon>
        <taxon>Burkholderiales</taxon>
        <taxon>Sphaerotilaceae</taxon>
        <taxon>Roseateles</taxon>
    </lineage>
</organism>
<evidence type="ECO:0000313" key="4">
    <source>
        <dbReference type="Proteomes" id="UP000235916"/>
    </source>
</evidence>
<reference evidence="3 4" key="1">
    <citation type="submission" date="2018-01" db="EMBL/GenBank/DDBJ databases">
        <title>Draft genome sequence of Paucibacter aquatile CR182 isolated from freshwater of the Nakdong River.</title>
        <authorList>
            <person name="Choi A."/>
            <person name="Chung E.J."/>
        </authorList>
    </citation>
    <scope>NUCLEOTIDE SEQUENCE [LARGE SCALE GENOMIC DNA]</scope>
    <source>
        <strain evidence="3 4">CR182</strain>
    </source>
</reference>
<evidence type="ECO:0008006" key="5">
    <source>
        <dbReference type="Google" id="ProtNLM"/>
    </source>
</evidence>
<dbReference type="AlphaFoldDB" id="A0A2N8KW10"/>
<keyword evidence="4" id="KW-1185">Reference proteome</keyword>
<dbReference type="Proteomes" id="UP000235916">
    <property type="component" value="Unassembled WGS sequence"/>
</dbReference>
<dbReference type="PANTHER" id="PTHR12526">
    <property type="entry name" value="GLYCOSYLTRANSFERASE"/>
    <property type="match status" value="1"/>
</dbReference>
<gene>
    <name evidence="3" type="ORF">C1O66_09045</name>
</gene>
<keyword evidence="1" id="KW-0328">Glycosyltransferase</keyword>
<keyword evidence="2" id="KW-0808">Transferase</keyword>
<dbReference type="SUPFAM" id="SSF53756">
    <property type="entry name" value="UDP-Glycosyltransferase/glycogen phosphorylase"/>
    <property type="match status" value="1"/>
</dbReference>
<dbReference type="EMBL" id="POSP01000003">
    <property type="protein sequence ID" value="PND37653.1"/>
    <property type="molecule type" value="Genomic_DNA"/>
</dbReference>
<dbReference type="Pfam" id="PF13692">
    <property type="entry name" value="Glyco_trans_1_4"/>
    <property type="match status" value="1"/>
</dbReference>
<dbReference type="Gene3D" id="3.40.50.2000">
    <property type="entry name" value="Glycogen Phosphorylase B"/>
    <property type="match status" value="2"/>
</dbReference>
<evidence type="ECO:0000256" key="1">
    <source>
        <dbReference type="ARBA" id="ARBA00022676"/>
    </source>
</evidence>
<dbReference type="GO" id="GO:0016757">
    <property type="term" value="F:glycosyltransferase activity"/>
    <property type="evidence" value="ECO:0007669"/>
    <property type="project" value="UniProtKB-KW"/>
</dbReference>
<accession>A0A2N8KW10</accession>
<dbReference type="PANTHER" id="PTHR12526:SF510">
    <property type="entry name" value="D-INOSITOL 3-PHOSPHATE GLYCOSYLTRANSFERASE"/>
    <property type="match status" value="1"/>
</dbReference>
<comment type="caution">
    <text evidence="3">The sequence shown here is derived from an EMBL/GenBank/DDBJ whole genome shotgun (WGS) entry which is preliminary data.</text>
</comment>
<name>A0A2N8KW10_9BURK</name>
<sequence>MVRVIELAALRILFLMYDHLPAFRPDVAVLFGKELPKLGIQSDLLGQLASGRSVAEAHAWPAGQVFLHGRERKGILGHMLRPLLDVSLLWRVNSEHRLIQVRDKIRTGLIALLYARVSGRKMAYWMSFPFVEGFRIRHEEIGRRQGLLVWLVNGLRAVSARSLYYGFLAARVDHLFVQSDAMLEFMAGKGVARARMTAVPMGVDAAHFKNVCAPSVRPSLFEGRQVIAYLGVLSRSRKSEFLLDVLAAVRASMPNAFLLLAGDAASEDEQIWFREQIAVRGLSDHVWLTGWLPQAQALPLLKCAALGLSPFPRDYLFDTNSPTKAIEYLALGIPCVGNENPDQRLVLESSEGGLCVPMDVTSFRDAALKLLSDPEYAKDCGVRGQAWVAQHRSYQAIAAKVAAVYQQLLAR</sequence>
<protein>
    <recommendedName>
        <fullName evidence="5">Glycosyltransferase subfamily 4-like N-terminal domain-containing protein</fullName>
    </recommendedName>
</protein>